<dbReference type="InterPro" id="IPR001279">
    <property type="entry name" value="Metallo-B-lactamas"/>
</dbReference>
<dbReference type="Gene3D" id="1.10.10.10">
    <property type="entry name" value="Winged helix-like DNA-binding domain superfamily/Winged helix DNA-binding domain"/>
    <property type="match status" value="1"/>
</dbReference>
<name>A0A1H8BVF6_9RHOB</name>
<dbReference type="EMBL" id="FOCE01000002">
    <property type="protein sequence ID" value="SEM86830.1"/>
    <property type="molecule type" value="Genomic_DNA"/>
</dbReference>
<evidence type="ECO:0000259" key="1">
    <source>
        <dbReference type="SMART" id="SM00849"/>
    </source>
</evidence>
<dbReference type="Pfam" id="PF17778">
    <property type="entry name" value="WHD_BLACT"/>
    <property type="match status" value="1"/>
</dbReference>
<dbReference type="PANTHER" id="PTHR23131:SF0">
    <property type="entry name" value="ENDORIBONUCLEASE LACTB2"/>
    <property type="match status" value="1"/>
</dbReference>
<proteinExistence type="predicted"/>
<reference evidence="2 3" key="1">
    <citation type="submission" date="2016-10" db="EMBL/GenBank/DDBJ databases">
        <authorList>
            <person name="de Groot N.N."/>
        </authorList>
    </citation>
    <scope>NUCLEOTIDE SEQUENCE [LARGE SCALE GENOMIC DNA]</scope>
    <source>
        <strain evidence="2 3">DSM 3857</strain>
    </source>
</reference>
<dbReference type="Proteomes" id="UP000198761">
    <property type="component" value="Unassembled WGS sequence"/>
</dbReference>
<dbReference type="PANTHER" id="PTHR23131">
    <property type="entry name" value="ENDORIBONUCLEASE LACTB2"/>
    <property type="match status" value="1"/>
</dbReference>
<evidence type="ECO:0000313" key="3">
    <source>
        <dbReference type="Proteomes" id="UP000198761"/>
    </source>
</evidence>
<dbReference type="SUPFAM" id="SSF56281">
    <property type="entry name" value="Metallo-hydrolase/oxidoreductase"/>
    <property type="match status" value="1"/>
</dbReference>
<dbReference type="InterPro" id="IPR036866">
    <property type="entry name" value="RibonucZ/Hydroxyglut_hydro"/>
</dbReference>
<dbReference type="InterPro" id="IPR036388">
    <property type="entry name" value="WH-like_DNA-bd_sf"/>
</dbReference>
<evidence type="ECO:0000313" key="2">
    <source>
        <dbReference type="EMBL" id="SEM86830.1"/>
    </source>
</evidence>
<dbReference type="InterPro" id="IPR050662">
    <property type="entry name" value="Sec-metab_biosynth-thioest"/>
</dbReference>
<dbReference type="AlphaFoldDB" id="A0A1H8BVF6"/>
<dbReference type="CDD" id="cd16278">
    <property type="entry name" value="metallo-hydrolase-like_MBL-fold"/>
    <property type="match status" value="1"/>
</dbReference>
<organism evidence="2 3">
    <name type="scientific">Gemmobacter aquatilis</name>
    <dbReference type="NCBI Taxonomy" id="933059"/>
    <lineage>
        <taxon>Bacteria</taxon>
        <taxon>Pseudomonadati</taxon>
        <taxon>Pseudomonadota</taxon>
        <taxon>Alphaproteobacteria</taxon>
        <taxon>Rhodobacterales</taxon>
        <taxon>Paracoccaceae</taxon>
        <taxon>Gemmobacter</taxon>
    </lineage>
</organism>
<accession>A0A1H8BVF6</accession>
<protein>
    <submittedName>
        <fullName evidence="2">Hydroxyacylglutathione hydrolase</fullName>
    </submittedName>
</protein>
<keyword evidence="3" id="KW-1185">Reference proteome</keyword>
<keyword evidence="2" id="KW-0378">Hydrolase</keyword>
<dbReference type="SMART" id="SM00849">
    <property type="entry name" value="Lactamase_B"/>
    <property type="match status" value="1"/>
</dbReference>
<dbReference type="Pfam" id="PF00753">
    <property type="entry name" value="Lactamase_B"/>
    <property type="match status" value="1"/>
</dbReference>
<dbReference type="Gene3D" id="3.60.15.10">
    <property type="entry name" value="Ribonuclease Z/Hydroxyacylglutathione hydrolase-like"/>
    <property type="match status" value="1"/>
</dbReference>
<sequence>MHPWTPGIPVTLEPGLRLVLAPNPSPMTHWGTNTFLIGTGDVAVIDPGPALPDHLEALLAALDPGERISHILVTHAHLDHSPLARPLADRCGATILAHGDARSGRSPRMAALAGLGGGEGVDHRFAPDTCLRDGDSVSGTDWALTALHTPGHMGGHLCFGWGDRLFSGDHVMGWAPSLVSPPEGDMTDYMASLARLDLHRWRRAFPAHGAPIDAPHARFADLTHHRQGREAAILAALQDVPADLDTLTARVYHDVAPALLPAARRNLLAHLIDLTHRNKISAHPAPLPDAQFFRR</sequence>
<dbReference type="GO" id="GO:0016787">
    <property type="term" value="F:hydrolase activity"/>
    <property type="evidence" value="ECO:0007669"/>
    <property type="project" value="UniProtKB-KW"/>
</dbReference>
<gene>
    <name evidence="2" type="ORF">SAMN04488103_102291</name>
</gene>
<dbReference type="InterPro" id="IPR041516">
    <property type="entry name" value="LACTB2_WH"/>
</dbReference>
<dbReference type="STRING" id="933059.SAMN04488103_102291"/>
<dbReference type="RefSeq" id="WP_245749377.1">
    <property type="nucleotide sequence ID" value="NZ_FOCE01000002.1"/>
</dbReference>
<feature type="domain" description="Metallo-beta-lactamase" evidence="1">
    <location>
        <begin position="31"/>
        <end position="208"/>
    </location>
</feature>